<organism evidence="2 3">
    <name type="scientific">Sphingobium lignivorans</name>
    <dbReference type="NCBI Taxonomy" id="2735886"/>
    <lineage>
        <taxon>Bacteria</taxon>
        <taxon>Pseudomonadati</taxon>
        <taxon>Pseudomonadota</taxon>
        <taxon>Alphaproteobacteria</taxon>
        <taxon>Sphingomonadales</taxon>
        <taxon>Sphingomonadaceae</taxon>
        <taxon>Sphingobium</taxon>
    </lineage>
</organism>
<dbReference type="GO" id="GO:0016740">
    <property type="term" value="F:transferase activity"/>
    <property type="evidence" value="ECO:0007669"/>
    <property type="project" value="UniProtKB-KW"/>
</dbReference>
<dbReference type="InterPro" id="IPR007345">
    <property type="entry name" value="Polysacch_pyruvyl_Trfase"/>
</dbReference>
<keyword evidence="2" id="KW-0808">Transferase</keyword>
<reference evidence="2 3" key="1">
    <citation type="submission" date="2020-08" db="EMBL/GenBank/DDBJ databases">
        <title>Exploring microbial biodiversity for novel pathways involved in the catabolism of aromatic compounds derived from lignin.</title>
        <authorList>
            <person name="Elkins J."/>
        </authorList>
    </citation>
    <scope>NUCLEOTIDE SEQUENCE [LARGE SCALE GENOMIC DNA]</scope>
    <source>
        <strain evidence="2 3">B1D3A</strain>
    </source>
</reference>
<evidence type="ECO:0000313" key="3">
    <source>
        <dbReference type="Proteomes" id="UP001138540"/>
    </source>
</evidence>
<sequence>MNHIEIIERQRAALHEAVRPFLRQGDSYALLDFPDYANVGDSAIWLGASSLLRSLAGRDASYAASHKDFSLDALVRHCPQGPVFIIGGGNFGDIYPAHQQLRWTLLRHLPDRVIVQLPQSIHFDGEEGARETAAAIAAHGQFHLMVRDRASAAFAQSHFDCPVILAPDCAFALGPLPRPVTPDRPLVLLLRSDGEQSGEEYAPFDSLGTTPVDWARLPAMPADVWRQAKWKALRSGRWSRMARHIEVLNAQARWRLDRGLALLAAGETVITDRLHGHILSILLGIPHVALDNRTRKVSAYHALWLEGLDNACVAGDAATAVVALSRLGRE</sequence>
<comment type="caution">
    <text evidence="2">The sequence shown here is derived from an EMBL/GenBank/DDBJ whole genome shotgun (WGS) entry which is preliminary data.</text>
</comment>
<dbReference type="Pfam" id="PF04230">
    <property type="entry name" value="PS_pyruv_trans"/>
    <property type="match status" value="1"/>
</dbReference>
<protein>
    <submittedName>
        <fullName evidence="2">Pyruvyl transferase EpsO</fullName>
        <ecNumber evidence="2">2.-.-.-</ecNumber>
    </submittedName>
</protein>
<evidence type="ECO:0000313" key="2">
    <source>
        <dbReference type="EMBL" id="MBB5987512.1"/>
    </source>
</evidence>
<evidence type="ECO:0000259" key="1">
    <source>
        <dbReference type="Pfam" id="PF04230"/>
    </source>
</evidence>
<dbReference type="Proteomes" id="UP001138540">
    <property type="component" value="Unassembled WGS sequence"/>
</dbReference>
<name>A0ABR6NJP9_9SPHN</name>
<accession>A0ABR6NJP9</accession>
<dbReference type="EC" id="2.-.-.-" evidence="2"/>
<dbReference type="EMBL" id="JACHKA010000001">
    <property type="protein sequence ID" value="MBB5987512.1"/>
    <property type="molecule type" value="Genomic_DNA"/>
</dbReference>
<proteinExistence type="predicted"/>
<dbReference type="RefSeq" id="WP_184156071.1">
    <property type="nucleotide sequence ID" value="NZ_JACHKA010000001.1"/>
</dbReference>
<gene>
    <name evidence="2" type="ORF">HNP60_003486</name>
</gene>
<keyword evidence="3" id="KW-1185">Reference proteome</keyword>
<feature type="domain" description="Polysaccharide pyruvyl transferase" evidence="1">
    <location>
        <begin position="38"/>
        <end position="292"/>
    </location>
</feature>